<evidence type="ECO:0000256" key="2">
    <source>
        <dbReference type="SAM" id="Phobius"/>
    </source>
</evidence>
<keyword evidence="2" id="KW-0472">Membrane</keyword>
<gene>
    <name evidence="3" type="ORF">EVAR_80554_1</name>
</gene>
<dbReference type="AlphaFoldDB" id="A0A4C1TLC2"/>
<feature type="region of interest" description="Disordered" evidence="1">
    <location>
        <begin position="51"/>
        <end position="80"/>
    </location>
</feature>
<dbReference type="Proteomes" id="UP000299102">
    <property type="component" value="Unassembled WGS sequence"/>
</dbReference>
<keyword evidence="4" id="KW-1185">Reference proteome</keyword>
<evidence type="ECO:0000256" key="1">
    <source>
        <dbReference type="SAM" id="MobiDB-lite"/>
    </source>
</evidence>
<keyword evidence="2" id="KW-0812">Transmembrane</keyword>
<evidence type="ECO:0000313" key="4">
    <source>
        <dbReference type="Proteomes" id="UP000299102"/>
    </source>
</evidence>
<comment type="caution">
    <text evidence="3">The sequence shown here is derived from an EMBL/GenBank/DDBJ whole genome shotgun (WGS) entry which is preliminary data.</text>
</comment>
<reference evidence="3 4" key="1">
    <citation type="journal article" date="2019" name="Commun. Biol.">
        <title>The bagworm genome reveals a unique fibroin gene that provides high tensile strength.</title>
        <authorList>
            <person name="Kono N."/>
            <person name="Nakamura H."/>
            <person name="Ohtoshi R."/>
            <person name="Tomita M."/>
            <person name="Numata K."/>
            <person name="Arakawa K."/>
        </authorList>
    </citation>
    <scope>NUCLEOTIDE SEQUENCE [LARGE SCALE GENOMIC DNA]</scope>
</reference>
<protein>
    <submittedName>
        <fullName evidence="3">Uncharacterized protein</fullName>
    </submittedName>
</protein>
<name>A0A4C1TLC2_EUMVA</name>
<evidence type="ECO:0000313" key="3">
    <source>
        <dbReference type="EMBL" id="GBP15379.1"/>
    </source>
</evidence>
<proteinExistence type="predicted"/>
<dbReference type="EMBL" id="BGZK01000071">
    <property type="protein sequence ID" value="GBP15379.1"/>
    <property type="molecule type" value="Genomic_DNA"/>
</dbReference>
<keyword evidence="2" id="KW-1133">Transmembrane helix</keyword>
<sequence length="111" mass="11862">MRYPSAFSSVQLQVLSKSVGTKPQRKLDPVTAAFLLIAFATPTAVAVGTSQSAGAYARTRRRRGAAAPSPRRAGVDLRANPLNGNKKHCATYHMSTIIPLCIRATHTVDIS</sequence>
<feature type="transmembrane region" description="Helical" evidence="2">
    <location>
        <begin position="32"/>
        <end position="53"/>
    </location>
</feature>
<organism evidence="3 4">
    <name type="scientific">Eumeta variegata</name>
    <name type="common">Bagworm moth</name>
    <name type="synonym">Eumeta japonica</name>
    <dbReference type="NCBI Taxonomy" id="151549"/>
    <lineage>
        <taxon>Eukaryota</taxon>
        <taxon>Metazoa</taxon>
        <taxon>Ecdysozoa</taxon>
        <taxon>Arthropoda</taxon>
        <taxon>Hexapoda</taxon>
        <taxon>Insecta</taxon>
        <taxon>Pterygota</taxon>
        <taxon>Neoptera</taxon>
        <taxon>Endopterygota</taxon>
        <taxon>Lepidoptera</taxon>
        <taxon>Glossata</taxon>
        <taxon>Ditrysia</taxon>
        <taxon>Tineoidea</taxon>
        <taxon>Psychidae</taxon>
        <taxon>Oiketicinae</taxon>
        <taxon>Eumeta</taxon>
    </lineage>
</organism>
<accession>A0A4C1TLC2</accession>